<keyword evidence="6" id="KW-0862">Zinc</keyword>
<evidence type="ECO:0000256" key="5">
    <source>
        <dbReference type="ARBA" id="ARBA00022801"/>
    </source>
</evidence>
<proteinExistence type="inferred from homology"/>
<dbReference type="GO" id="GO:0004000">
    <property type="term" value="F:adenosine deaminase activity"/>
    <property type="evidence" value="ECO:0007669"/>
    <property type="project" value="UniProtKB-ARBA"/>
</dbReference>
<dbReference type="PANTHER" id="PTHR11409:SF43">
    <property type="entry name" value="ADENOSINE DEAMINASE"/>
    <property type="match status" value="1"/>
</dbReference>
<dbReference type="InterPro" id="IPR032466">
    <property type="entry name" value="Metal_Hydrolase"/>
</dbReference>
<dbReference type="RefSeq" id="WP_160318375.1">
    <property type="nucleotide sequence ID" value="NZ_BBXZ01000194.1"/>
</dbReference>
<dbReference type="Pfam" id="PF00962">
    <property type="entry name" value="A_deaminase"/>
    <property type="match status" value="1"/>
</dbReference>
<gene>
    <name evidence="8" type="ORF">LSAC_03692</name>
</gene>
<evidence type="ECO:0000256" key="1">
    <source>
        <dbReference type="ARBA" id="ARBA00001947"/>
    </source>
</evidence>
<organism evidence="8">
    <name type="scientific">Levilinea saccharolytica</name>
    <dbReference type="NCBI Taxonomy" id="229921"/>
    <lineage>
        <taxon>Bacteria</taxon>
        <taxon>Bacillati</taxon>
        <taxon>Chloroflexota</taxon>
        <taxon>Anaerolineae</taxon>
        <taxon>Anaerolineales</taxon>
        <taxon>Anaerolineaceae</taxon>
        <taxon>Levilinea</taxon>
    </lineage>
</organism>
<comment type="similarity">
    <text evidence="2">Belongs to the metallo-dependent hydrolases superfamily. Adenosine and AMP deaminases family.</text>
</comment>
<keyword evidence="4" id="KW-0479">Metal-binding</keyword>
<dbReference type="GO" id="GO:0046872">
    <property type="term" value="F:metal ion binding"/>
    <property type="evidence" value="ECO:0007669"/>
    <property type="project" value="UniProtKB-KW"/>
</dbReference>
<comment type="cofactor">
    <cofactor evidence="1">
        <name>Zn(2+)</name>
        <dbReference type="ChEBI" id="CHEBI:29105"/>
    </cofactor>
</comment>
<reference evidence="8" key="1">
    <citation type="journal article" date="2015" name="Genome Announc.">
        <title>Draft Genome Sequences of Anaerolinea thermolimosa IMO-1, Bellilinea caldifistulae GOMI-1, Leptolinea tardivitalis YMTK-2, Levilinea saccharolytica KIBI-1, Longilinea arvoryzae KOME-1, Previously Described as Members of the Class Anaerolineae (Chloroflexi).</title>
        <authorList>
            <person name="Matsuura N."/>
            <person name="Tourlousse M.D."/>
            <person name="Ohashi A."/>
            <person name="Hugenholtz P."/>
            <person name="Sekiguchi Y."/>
        </authorList>
    </citation>
    <scope>NUCLEOTIDE SEQUENCE</scope>
    <source>
        <strain evidence="8">KIBI-1</strain>
    </source>
</reference>
<evidence type="ECO:0000256" key="3">
    <source>
        <dbReference type="ARBA" id="ARBA00012784"/>
    </source>
</evidence>
<name>A0A0N0RD91_9CHLR</name>
<protein>
    <recommendedName>
        <fullName evidence="3">adenosine deaminase</fullName>
        <ecNumber evidence="3">3.5.4.4</ecNumber>
    </recommendedName>
</protein>
<dbReference type="GO" id="GO:0005829">
    <property type="term" value="C:cytosol"/>
    <property type="evidence" value="ECO:0007669"/>
    <property type="project" value="TreeGrafter"/>
</dbReference>
<dbReference type="GO" id="GO:0006154">
    <property type="term" value="P:adenosine catabolic process"/>
    <property type="evidence" value="ECO:0007669"/>
    <property type="project" value="TreeGrafter"/>
</dbReference>
<evidence type="ECO:0000256" key="4">
    <source>
        <dbReference type="ARBA" id="ARBA00022723"/>
    </source>
</evidence>
<sequence length="350" mass="39048">MFNTAALRDFFRQLPKVDLHRHLEGSLRFETLMELARTQSITVPLNPNLRSLVQMTVDDPLNFTTFLSKFQTLRLFYLSPEIIQRVAYEAVADAAADNVRYLELRFTPVALSRARGFPMHEVMDWVCESTARAARDYPIVVRLIASVNRHEAVSLAEEVVGYAAERISRGVVGIDLAGNEAEFSAVPFSGLFREARQAGLRLCAHAGEWNGPQNVREAIQILGVDRIGHGVRVLEDEDVTALAAERNVPFEVCVTSNYQTGVVAMLTDHPLIRMLNANLNVTINTDDPSISGITLSDEYRIVCRDLGLPRQIMVERILAAAQASFLPDHQKARLVQGLSGELDKVNWLLP</sequence>
<accession>A0A0N0RD91</accession>
<dbReference type="AlphaFoldDB" id="A0A0N0RD91"/>
<evidence type="ECO:0000259" key="7">
    <source>
        <dbReference type="Pfam" id="PF00962"/>
    </source>
</evidence>
<evidence type="ECO:0000256" key="6">
    <source>
        <dbReference type="ARBA" id="ARBA00022833"/>
    </source>
</evidence>
<dbReference type="PANTHER" id="PTHR11409">
    <property type="entry name" value="ADENOSINE DEAMINASE"/>
    <property type="match status" value="1"/>
</dbReference>
<dbReference type="NCBIfam" id="TIGR01430">
    <property type="entry name" value="aden_deam"/>
    <property type="match status" value="1"/>
</dbReference>
<dbReference type="SUPFAM" id="SSF51556">
    <property type="entry name" value="Metallo-dependent hydrolases"/>
    <property type="match status" value="1"/>
</dbReference>
<evidence type="ECO:0000256" key="2">
    <source>
        <dbReference type="ARBA" id="ARBA00006676"/>
    </source>
</evidence>
<dbReference type="InterPro" id="IPR006330">
    <property type="entry name" value="Ado/ade_deaminase"/>
</dbReference>
<dbReference type="EC" id="3.5.4.4" evidence="3"/>
<feature type="domain" description="Adenosine deaminase" evidence="7">
    <location>
        <begin position="15"/>
        <end position="337"/>
    </location>
</feature>
<evidence type="ECO:0000313" key="8">
    <source>
        <dbReference type="EMBL" id="GAP19780.1"/>
    </source>
</evidence>
<dbReference type="GO" id="GO:0043103">
    <property type="term" value="P:hypoxanthine salvage"/>
    <property type="evidence" value="ECO:0007669"/>
    <property type="project" value="TreeGrafter"/>
</dbReference>
<dbReference type="Gene3D" id="3.20.20.140">
    <property type="entry name" value="Metal-dependent hydrolases"/>
    <property type="match status" value="1"/>
</dbReference>
<keyword evidence="5" id="KW-0378">Hydrolase</keyword>
<dbReference type="InterPro" id="IPR001365">
    <property type="entry name" value="A_deaminase_dom"/>
</dbReference>
<dbReference type="GO" id="GO:0046103">
    <property type="term" value="P:inosine biosynthetic process"/>
    <property type="evidence" value="ECO:0007669"/>
    <property type="project" value="TreeGrafter"/>
</dbReference>
<dbReference type="EMBL" id="DF967975">
    <property type="protein sequence ID" value="GAP19780.1"/>
    <property type="molecule type" value="Genomic_DNA"/>
</dbReference>